<reference evidence="11 12" key="1">
    <citation type="submission" date="2017-06" db="EMBL/GenBank/DDBJ databases">
        <title>Aedes aegypti genome working group (AGWG) sequencing and assembly.</title>
        <authorList>
            <consortium name="Aedes aegypti Genome Working Group (AGWG)"/>
            <person name="Matthews B.J."/>
        </authorList>
    </citation>
    <scope>NUCLEOTIDE SEQUENCE [LARGE SCALE GENOMIC DNA]</scope>
    <source>
        <strain evidence="11 12">LVP_AGWG</strain>
    </source>
</reference>
<accession>A0A1S4FZE2</accession>
<dbReference type="Pfam" id="PF00372">
    <property type="entry name" value="Hemocyanin_M"/>
    <property type="match status" value="1"/>
</dbReference>
<dbReference type="SUPFAM" id="SSF48056">
    <property type="entry name" value="Di-copper centre-containing domain"/>
    <property type="match status" value="1"/>
</dbReference>
<dbReference type="InterPro" id="IPR036697">
    <property type="entry name" value="Hemocyanin_N_sf"/>
</dbReference>
<evidence type="ECO:0000256" key="4">
    <source>
        <dbReference type="ARBA" id="ARBA00022525"/>
    </source>
</evidence>
<evidence type="ECO:0000313" key="11">
    <source>
        <dbReference type="EnsemblMetazoa" id="AAEL013496-PA"/>
    </source>
</evidence>
<dbReference type="PRINTS" id="PR00187">
    <property type="entry name" value="HAEMOCYANIN"/>
</dbReference>
<dbReference type="VEuPathDB" id="VectorBase:AAEL013496"/>
<evidence type="ECO:0000313" key="12">
    <source>
        <dbReference type="Proteomes" id="UP000008820"/>
    </source>
</evidence>
<evidence type="ECO:0000256" key="5">
    <source>
        <dbReference type="ARBA" id="ARBA00022723"/>
    </source>
</evidence>
<dbReference type="GO" id="GO:0005576">
    <property type="term" value="C:extracellular region"/>
    <property type="evidence" value="ECO:0007669"/>
    <property type="project" value="UniProtKB-SubCell"/>
</dbReference>
<dbReference type="InterPro" id="IPR000896">
    <property type="entry name" value="Hemocyanin/hexamerin_mid_dom"/>
</dbReference>
<dbReference type="Pfam" id="PF03722">
    <property type="entry name" value="Hemocyanin_N"/>
    <property type="match status" value="1"/>
</dbReference>
<keyword evidence="8" id="KW-0503">Monooxygenase</keyword>
<comment type="subcellular location">
    <subcellularLocation>
        <location evidence="2">Secreted</location>
    </subcellularLocation>
</comment>
<evidence type="ECO:0000256" key="6">
    <source>
        <dbReference type="ARBA" id="ARBA00023002"/>
    </source>
</evidence>
<sequence length="685" mass="78384">MASNSAKFRGLLQRPYEPLFMPKSNGQLYFDLPDNYLTDRYRAIGQSLQTRFSTNISTRVPLQNITPPDISFAQVVPRRGGFSVFNTRDRKAAGQLIELFLNQSNPDALFAVAAYSRDRLNGPLFQYALSVALQHRPDTANIPIPSFLELFPDRFIEASTFPRLQEEGRIVNQGDRMAVDIPINNTASDLEPEQKVAYWREDIGVNLHHWHWHLLYPSEGPDRVVRKDRRGEIFYYMHQQIQGRYNIERFCNGLPRVKSLAQFRDPIPEGYYPKITQSSNNRTYPGRSRNQVLHDLRRVEDQVEVTIAEMEVWTGRIFEAIDSGFAMSANGQRIPLDNKEGIDVLANMVENSSLSPNADFYGRLHIEGHQMIGYIHDPDNSFLEGFGVIADNTTSMRDPAFFRWHQHVDDIFERHKRKFRPYTASELSNPNIEVNSIDISLNRAGASNNVLLTFWQRSQVDLGIGLDFGPDGNAFVTFTHIQHAPFSYQIKITNNSRTPKRGTVRIFLGPTGDQNGKSIPIQQKRRWMLELDKFAVNLNPGVNNVVRRSEQSNLTIPYERTFRNVAASTQPESDQFRFCNCGWPSHMLIPKGTPQGTRFDLFVMVSNYNDDVISPGFDENIPCDDAHTFCGLRDRLYPDARSMGFPFDRLLGPSVNSLEDFAKPYKNMALNQVLIRFTNTVIARS</sequence>
<name>A0A1S4FZE2_AEDAE</name>
<dbReference type="InParanoid" id="A0A1S4FZE2"/>
<dbReference type="AlphaFoldDB" id="A0A1S4FZE2"/>
<dbReference type="PROSITE" id="PS00210">
    <property type="entry name" value="HEMOCYANIN_2"/>
    <property type="match status" value="1"/>
</dbReference>
<evidence type="ECO:0000256" key="7">
    <source>
        <dbReference type="ARBA" id="ARBA00023008"/>
    </source>
</evidence>
<dbReference type="SMR" id="A0A1S4FZE2"/>
<dbReference type="PROSITE" id="PS00209">
    <property type="entry name" value="HEMOCYANIN_1"/>
    <property type="match status" value="1"/>
</dbReference>
<dbReference type="FunCoup" id="A0A1S4FZE2">
    <property type="interactions" value="29"/>
</dbReference>
<evidence type="ECO:0000259" key="10">
    <source>
        <dbReference type="PROSITE" id="PS00498"/>
    </source>
</evidence>
<reference evidence="11" key="2">
    <citation type="submission" date="2020-05" db="UniProtKB">
        <authorList>
            <consortium name="EnsemblMetazoa"/>
        </authorList>
    </citation>
    <scope>IDENTIFICATION</scope>
    <source>
        <strain evidence="11">LVP_AGWG</strain>
    </source>
</reference>
<dbReference type="InterPro" id="IPR013788">
    <property type="entry name" value="Hemocyanin/hexamerin"/>
</dbReference>
<dbReference type="InterPro" id="IPR014756">
    <property type="entry name" value="Ig_E-set"/>
</dbReference>
<dbReference type="InterPro" id="IPR037020">
    <property type="entry name" value="Hemocyanin_C_sf"/>
</dbReference>
<protein>
    <recommendedName>
        <fullName evidence="10">Tyrosinase copper-binding domain-containing protein</fullName>
    </recommendedName>
</protein>
<evidence type="ECO:0000256" key="1">
    <source>
        <dbReference type="ARBA" id="ARBA00001973"/>
    </source>
</evidence>
<dbReference type="SUPFAM" id="SSF81296">
    <property type="entry name" value="E set domains"/>
    <property type="match status" value="1"/>
</dbReference>
<keyword evidence="6" id="KW-0560">Oxidoreductase</keyword>
<proteinExistence type="inferred from homology"/>
<dbReference type="Proteomes" id="UP000008820">
    <property type="component" value="Chromosome 2"/>
</dbReference>
<evidence type="ECO:0000256" key="9">
    <source>
        <dbReference type="ARBA" id="ARBA00023157"/>
    </source>
</evidence>
<dbReference type="PANTHER" id="PTHR11511">
    <property type="entry name" value="LARVAL STORAGE PROTEIN/PHENOLOXIDASE"/>
    <property type="match status" value="1"/>
</dbReference>
<dbReference type="SUPFAM" id="SSF48050">
    <property type="entry name" value="Hemocyanin, N-terminal domain"/>
    <property type="match status" value="1"/>
</dbReference>
<dbReference type="Pfam" id="PF03723">
    <property type="entry name" value="Hemocyanin_C"/>
    <property type="match status" value="1"/>
</dbReference>
<dbReference type="FunFam" id="2.60.40.1520:FF:000001">
    <property type="entry name" value="Hemocyanin subunit 2"/>
    <property type="match status" value="1"/>
</dbReference>
<keyword evidence="5" id="KW-0479">Metal-binding</keyword>
<keyword evidence="4" id="KW-0964">Secreted</keyword>
<dbReference type="PROSITE" id="PS00498">
    <property type="entry name" value="TYROSINASE_2"/>
    <property type="match status" value="1"/>
</dbReference>
<dbReference type="Gene3D" id="1.10.1280.10">
    <property type="entry name" value="Di-copper center containing domain from catechol oxidase"/>
    <property type="match status" value="1"/>
</dbReference>
<keyword evidence="12" id="KW-1185">Reference proteome</keyword>
<dbReference type="GO" id="GO:0046872">
    <property type="term" value="F:metal ion binding"/>
    <property type="evidence" value="ECO:0007669"/>
    <property type="project" value="UniProtKB-KW"/>
</dbReference>
<organism evidence="11 12">
    <name type="scientific">Aedes aegypti</name>
    <name type="common">Yellowfever mosquito</name>
    <name type="synonym">Culex aegypti</name>
    <dbReference type="NCBI Taxonomy" id="7159"/>
    <lineage>
        <taxon>Eukaryota</taxon>
        <taxon>Metazoa</taxon>
        <taxon>Ecdysozoa</taxon>
        <taxon>Arthropoda</taxon>
        <taxon>Hexapoda</taxon>
        <taxon>Insecta</taxon>
        <taxon>Pterygota</taxon>
        <taxon>Neoptera</taxon>
        <taxon>Endopterygota</taxon>
        <taxon>Diptera</taxon>
        <taxon>Nematocera</taxon>
        <taxon>Culicoidea</taxon>
        <taxon>Culicidae</taxon>
        <taxon>Culicinae</taxon>
        <taxon>Aedini</taxon>
        <taxon>Aedes</taxon>
        <taxon>Stegomyia</taxon>
    </lineage>
</organism>
<comment type="similarity">
    <text evidence="3">Belongs to the tyrosinase family.</text>
</comment>
<feature type="domain" description="Tyrosinase copper-binding" evidence="10">
    <location>
        <begin position="398"/>
        <end position="409"/>
    </location>
</feature>
<evidence type="ECO:0000256" key="2">
    <source>
        <dbReference type="ARBA" id="ARBA00004613"/>
    </source>
</evidence>
<comment type="cofactor">
    <cofactor evidence="1">
        <name>Cu(2+)</name>
        <dbReference type="ChEBI" id="CHEBI:29036"/>
    </cofactor>
</comment>
<dbReference type="InterPro" id="IPR005203">
    <property type="entry name" value="Hemocyanin_C"/>
</dbReference>
<dbReference type="InterPro" id="IPR008922">
    <property type="entry name" value="Di-copper_centre_dom_sf"/>
</dbReference>
<dbReference type="Gene3D" id="2.60.40.1520">
    <property type="entry name" value="Hemocyanin, C-terminal domain"/>
    <property type="match status" value="1"/>
</dbReference>
<evidence type="ECO:0000256" key="8">
    <source>
        <dbReference type="ARBA" id="ARBA00023033"/>
    </source>
</evidence>
<dbReference type="EnsemblMetazoa" id="AAEL013496-RA">
    <property type="protein sequence ID" value="AAEL013496-PA"/>
    <property type="gene ID" value="AAEL013496"/>
</dbReference>
<dbReference type="PANTHER" id="PTHR11511:SF24">
    <property type="entry name" value="GH04080P"/>
    <property type="match status" value="1"/>
</dbReference>
<keyword evidence="9" id="KW-1015">Disulfide bond</keyword>
<dbReference type="OrthoDB" id="8119704at2759"/>
<gene>
    <name evidence="11" type="primary">5578063</name>
</gene>
<dbReference type="GO" id="GO:0004097">
    <property type="term" value="F:catechol oxidase activity"/>
    <property type="evidence" value="ECO:0007669"/>
    <property type="project" value="UniProtKB-ARBA"/>
</dbReference>
<dbReference type="InterPro" id="IPR005204">
    <property type="entry name" value="Hemocyanin_N"/>
</dbReference>
<keyword evidence="7" id="KW-0186">Copper</keyword>
<dbReference type="InterPro" id="IPR002227">
    <property type="entry name" value="Tyrosinase_Cu-bd"/>
</dbReference>
<evidence type="ECO:0000256" key="3">
    <source>
        <dbReference type="ARBA" id="ARBA00009928"/>
    </source>
</evidence>
<dbReference type="Gene3D" id="1.20.1370.10">
    <property type="entry name" value="Hemocyanin, N-terminal domain"/>
    <property type="match status" value="1"/>
</dbReference>